<evidence type="ECO:0000256" key="3">
    <source>
        <dbReference type="SAM" id="Phobius"/>
    </source>
</evidence>
<evidence type="ECO:0000256" key="2">
    <source>
        <dbReference type="SAM" id="MobiDB-lite"/>
    </source>
</evidence>
<dbReference type="InterPro" id="IPR003100">
    <property type="entry name" value="PAZ_dom"/>
</dbReference>
<dbReference type="SMART" id="SM00949">
    <property type="entry name" value="PAZ"/>
    <property type="match status" value="1"/>
</dbReference>
<dbReference type="Pfam" id="PF02170">
    <property type="entry name" value="PAZ"/>
    <property type="match status" value="1"/>
</dbReference>
<protein>
    <recommendedName>
        <fullName evidence="7">Piwi-domain-containing protein</fullName>
    </recommendedName>
</protein>
<feature type="region of interest" description="Disordered" evidence="2">
    <location>
        <begin position="1065"/>
        <end position="1094"/>
    </location>
</feature>
<dbReference type="CDD" id="cd04657">
    <property type="entry name" value="Piwi_ago-like"/>
    <property type="match status" value="1"/>
</dbReference>
<dbReference type="CDD" id="cd02846">
    <property type="entry name" value="PAZ_argonaute_like"/>
    <property type="match status" value="1"/>
</dbReference>
<dbReference type="SMART" id="SM01163">
    <property type="entry name" value="DUF1785"/>
    <property type="match status" value="1"/>
</dbReference>
<dbReference type="InterPro" id="IPR032472">
    <property type="entry name" value="ArgoL2"/>
</dbReference>
<feature type="compositionally biased region" description="Low complexity" evidence="2">
    <location>
        <begin position="1068"/>
        <end position="1087"/>
    </location>
</feature>
<organism evidence="6">
    <name type="scientific">Rhizophagus irregularis (strain DAOM 181602 / DAOM 197198 / MUCL 43194)</name>
    <name type="common">Arbuscular mycorrhizal fungus</name>
    <name type="synonym">Glomus intraradices</name>
    <dbReference type="NCBI Taxonomy" id="747089"/>
    <lineage>
        <taxon>Eukaryota</taxon>
        <taxon>Fungi</taxon>
        <taxon>Fungi incertae sedis</taxon>
        <taxon>Mucoromycota</taxon>
        <taxon>Glomeromycotina</taxon>
        <taxon>Glomeromycetes</taxon>
        <taxon>Glomerales</taxon>
        <taxon>Glomeraceae</taxon>
        <taxon>Rhizophagus</taxon>
    </lineage>
</organism>
<dbReference type="GO" id="GO:0003723">
    <property type="term" value="F:RNA binding"/>
    <property type="evidence" value="ECO:0007669"/>
    <property type="project" value="InterPro"/>
</dbReference>
<comment type="similarity">
    <text evidence="1">Belongs to the argonaute family.</text>
</comment>
<dbReference type="SUPFAM" id="SSF53098">
    <property type="entry name" value="Ribonuclease H-like"/>
    <property type="match status" value="1"/>
</dbReference>
<dbReference type="VEuPathDB" id="FungiDB:RhiirFUN_017315"/>
<accession>U9USE1</accession>
<dbReference type="AlphaFoldDB" id="U9USE1"/>
<dbReference type="VEuPathDB" id="FungiDB:RhiirFUN_017316"/>
<evidence type="ECO:0000259" key="4">
    <source>
        <dbReference type="PROSITE" id="PS50821"/>
    </source>
</evidence>
<evidence type="ECO:0000313" key="6">
    <source>
        <dbReference type="EMBL" id="ESA23344.1"/>
    </source>
</evidence>
<dbReference type="InterPro" id="IPR032474">
    <property type="entry name" value="Argonaute_N"/>
</dbReference>
<dbReference type="EMBL" id="KI274845">
    <property type="protein sequence ID" value="ESA23344.1"/>
    <property type="molecule type" value="Genomic_DNA"/>
</dbReference>
<dbReference type="SUPFAM" id="SSF101690">
    <property type="entry name" value="PAZ domain"/>
    <property type="match status" value="1"/>
</dbReference>
<dbReference type="Pfam" id="PF08699">
    <property type="entry name" value="ArgoL1"/>
    <property type="match status" value="1"/>
</dbReference>
<dbReference type="PROSITE" id="PS50821">
    <property type="entry name" value="PAZ"/>
    <property type="match status" value="1"/>
</dbReference>
<dbReference type="InterPro" id="IPR032473">
    <property type="entry name" value="Argonaute_Mid_dom"/>
</dbReference>
<dbReference type="Gene3D" id="2.170.260.10">
    <property type="entry name" value="paz domain"/>
    <property type="match status" value="1"/>
</dbReference>
<dbReference type="InterPro" id="IPR045246">
    <property type="entry name" value="Piwi_ago-like"/>
</dbReference>
<sequence length="1094" mass="124041">MSKRSLSTNVKVNVNEEGAKKIKPLDIKYAVELQIASRPGLGQDGRPIELRTNYLKVTALPEKTLFHYNFIVEPPVKTPLSFKLFSIMAFQNHFGDAMPIFDGNNSIYCTKPLPFNDEGEIKEVSLEADGPRKAKSFHITIRKIEEINIERLLNYLKGSAQLTGEIQTCVTILNTVLNYKPRNNFAVVKRGVFPETNDRPKYLYGGIELKTGFCQSMRPGWGYMIVNVDTCAAVFHPDGSLLDYVAKILGKRNVEELRRGISDSERRNLERNLKGLIIKVIHRGEKQTKYKIERLTSQAADFTTFTNKKEGVEMSVADYFAQTYNHSLEFKSLPCLVVKKNLFIPMEVCDILPGQKYEKTIGDKAKADMIKFTACKPQERFDKIENCIQNIFKHNEDENLRDFEIKIDPKMMTVDGRVLKSPTVMFNANSKQQNIFPVQNGRWNPKDLVLLRTKPLHNWSVLVLADRRSCPMEQVKRCMIGLKQKLIEFGMEVGNDPYINYENPQGNIESSLQISVQKAHNNKSFPPQLLIVIIPRKPSPLYGEVKMIADTKIGIVTQCILAEKLRNPNNKSLWANIGLKINAKLGGHNCNLIKEELSTIGKVPTMIVGADISHPGVGQKDQPSIAAVCASVEPNATTYYGRISVNKQIRNETIECLGEMISDLLKAFYEKNKVLPKRMIFYRDGVSEGQFRSVLNREVIALKNAFDKIYQKDPPNLTFIIAQKRHHTRFIPINRRDADKLGNCIPGTVVDQSIVHCNEFDFYLQSHSGLQGTTRPTHYYVLHDENKFGADEIQNLTYRLCYLYARCSSAISVVPPIAYAHLLAARARLYPTIEVPGEQNCEESESISSIPLVSKELAKVIMNLYDTENDYVIYNIESMNKIKGGSMTPFEESLFYLNKYTLTGGYLYKLGFSKKIRRILSKPILSYIGFPSSYDSKPYIESNIQSVPAASLNATHLRVRLSPRNFILEEEQEQRNDNILAAVGIIAAYYSSIVFIYVFLFGVDSMKPWGLIHSGCCGLPTFVDQDDEPNEPNEPNEQVLNIESMDERVKELEKILKCIVNDTRKNRSNSNKNNNSSGSSIYSNSTNDNDKLDV</sequence>
<dbReference type="PROSITE" id="PS50822">
    <property type="entry name" value="PIWI"/>
    <property type="match status" value="1"/>
</dbReference>
<dbReference type="eggNOG" id="KOG1041">
    <property type="taxonomic scope" value="Eukaryota"/>
</dbReference>
<reference evidence="6" key="1">
    <citation type="submission" date="2013-07" db="EMBL/GenBank/DDBJ databases">
        <title>The genome of an arbuscular mycorrhizal fungus provides insights into the evolution of the oldest plant symbiosis.</title>
        <authorList>
            <consortium name="DOE Joint Genome Institute"/>
            <person name="Tisserant E."/>
            <person name="Malbreil M."/>
            <person name="Kuo A."/>
            <person name="Kohler A."/>
            <person name="Symeonidi A."/>
            <person name="Balestrini R."/>
            <person name="Charron P."/>
            <person name="Duensing N."/>
            <person name="Frei-dit-Frey N."/>
            <person name="Gianinazzi-Pearson V."/>
            <person name="Gilbert B."/>
            <person name="Handa Y."/>
            <person name="Hijri M."/>
            <person name="Kaul R."/>
            <person name="Kawaguchi M."/>
            <person name="Krajinski F."/>
            <person name="Lammers P."/>
            <person name="Lapierre D."/>
            <person name="Masclaux F.G."/>
            <person name="Murat C."/>
            <person name="Morin E."/>
            <person name="Ndikumana S."/>
            <person name="Pagni M."/>
            <person name="Petitpierre D."/>
            <person name="Requena N."/>
            <person name="Rosikiewicz P."/>
            <person name="Riley R."/>
            <person name="Saito K."/>
            <person name="San Clemente H."/>
            <person name="Shapiro H."/>
            <person name="van Tuinen D."/>
            <person name="Becard G."/>
            <person name="Bonfante P."/>
            <person name="Paszkowski U."/>
            <person name="Shachar-Hill Y."/>
            <person name="Young J.P."/>
            <person name="Sanders I.R."/>
            <person name="Henrissat B."/>
            <person name="Rensing S.A."/>
            <person name="Grigoriev I.V."/>
            <person name="Corradi N."/>
            <person name="Roux C."/>
            <person name="Martin F."/>
        </authorList>
    </citation>
    <scope>NUCLEOTIDE SEQUENCE</scope>
    <source>
        <strain evidence="6">DAOM 197198</strain>
    </source>
</reference>
<dbReference type="Gene3D" id="3.30.420.10">
    <property type="entry name" value="Ribonuclease H-like superfamily/Ribonuclease H"/>
    <property type="match status" value="1"/>
</dbReference>
<proteinExistence type="inferred from homology"/>
<keyword evidence="3" id="KW-0472">Membrane</keyword>
<evidence type="ECO:0000259" key="5">
    <source>
        <dbReference type="PROSITE" id="PS50822"/>
    </source>
</evidence>
<dbReference type="PANTHER" id="PTHR22891">
    <property type="entry name" value="EUKARYOTIC TRANSLATION INITIATION FACTOR 2C"/>
    <property type="match status" value="1"/>
</dbReference>
<dbReference type="InterPro" id="IPR012337">
    <property type="entry name" value="RNaseH-like_sf"/>
</dbReference>
<dbReference type="InterPro" id="IPR014811">
    <property type="entry name" value="ArgoL1"/>
</dbReference>
<dbReference type="HOGENOM" id="CLU_004544_4_3_1"/>
<dbReference type="InterPro" id="IPR036085">
    <property type="entry name" value="PAZ_dom_sf"/>
</dbReference>
<name>U9USE1_RHIID</name>
<dbReference type="InterPro" id="IPR003165">
    <property type="entry name" value="Piwi"/>
</dbReference>
<dbReference type="Pfam" id="PF16486">
    <property type="entry name" value="ArgoN"/>
    <property type="match status" value="1"/>
</dbReference>
<dbReference type="SMART" id="SM00950">
    <property type="entry name" value="Piwi"/>
    <property type="match status" value="1"/>
</dbReference>
<dbReference type="Pfam" id="PF16487">
    <property type="entry name" value="ArgoMid"/>
    <property type="match status" value="1"/>
</dbReference>
<evidence type="ECO:0000256" key="1">
    <source>
        <dbReference type="RuleBase" id="RU361178"/>
    </source>
</evidence>
<dbReference type="Pfam" id="PF02171">
    <property type="entry name" value="Piwi"/>
    <property type="match status" value="1"/>
</dbReference>
<dbReference type="Gene3D" id="3.40.50.2300">
    <property type="match status" value="1"/>
</dbReference>
<gene>
    <name evidence="6" type="ORF">GLOINDRAFT_15538</name>
</gene>
<keyword evidence="3" id="KW-1133">Transmembrane helix</keyword>
<feature type="domain" description="Piwi" evidence="5">
    <location>
        <begin position="529"/>
        <end position="832"/>
    </location>
</feature>
<keyword evidence="3" id="KW-0812">Transmembrane</keyword>
<evidence type="ECO:0008006" key="7">
    <source>
        <dbReference type="Google" id="ProtNLM"/>
    </source>
</evidence>
<feature type="domain" description="PAZ" evidence="4">
    <location>
        <begin position="240"/>
        <end position="353"/>
    </location>
</feature>
<dbReference type="Pfam" id="PF16488">
    <property type="entry name" value="ArgoL2"/>
    <property type="match status" value="1"/>
</dbReference>
<feature type="transmembrane region" description="Helical" evidence="3">
    <location>
        <begin position="979"/>
        <end position="1003"/>
    </location>
</feature>
<dbReference type="InterPro" id="IPR036397">
    <property type="entry name" value="RNaseH_sf"/>
</dbReference>